<organism evidence="1 2">
    <name type="scientific">Phytophthora cactorum</name>
    <dbReference type="NCBI Taxonomy" id="29920"/>
    <lineage>
        <taxon>Eukaryota</taxon>
        <taxon>Sar</taxon>
        <taxon>Stramenopiles</taxon>
        <taxon>Oomycota</taxon>
        <taxon>Peronosporomycetes</taxon>
        <taxon>Peronosporales</taxon>
        <taxon>Peronosporaceae</taxon>
        <taxon>Phytophthora</taxon>
    </lineage>
</organism>
<dbReference type="Proteomes" id="UP000736787">
    <property type="component" value="Unassembled WGS sequence"/>
</dbReference>
<protein>
    <submittedName>
        <fullName evidence="1">Uncharacterized protein</fullName>
    </submittedName>
</protein>
<dbReference type="AlphaFoldDB" id="A0A8T1C988"/>
<name>A0A8T1C988_9STRA</name>
<evidence type="ECO:0000313" key="2">
    <source>
        <dbReference type="Proteomes" id="UP000736787"/>
    </source>
</evidence>
<gene>
    <name evidence="1" type="ORF">PC117_g17606</name>
</gene>
<reference evidence="1" key="1">
    <citation type="submission" date="2018-10" db="EMBL/GenBank/DDBJ databases">
        <title>Effector identification in a new, highly contiguous assembly of the strawberry crown rot pathogen Phytophthora cactorum.</title>
        <authorList>
            <person name="Armitage A.D."/>
            <person name="Nellist C.F."/>
            <person name="Bates H."/>
            <person name="Vickerstaff R.J."/>
            <person name="Harrison R.J."/>
        </authorList>
    </citation>
    <scope>NUCLEOTIDE SEQUENCE</scope>
    <source>
        <strain evidence="1">4040</strain>
    </source>
</reference>
<sequence length="61" mass="6494">MAIDKAQRSFSVSQLVAKRGNENAATTYRVVPVPVISPMPKTIASRVPHDMATAAGRLSKA</sequence>
<accession>A0A8T1C988</accession>
<evidence type="ECO:0000313" key="1">
    <source>
        <dbReference type="EMBL" id="KAG2916838.1"/>
    </source>
</evidence>
<proteinExistence type="predicted"/>
<dbReference type="EMBL" id="RCMK01000672">
    <property type="protein sequence ID" value="KAG2916838.1"/>
    <property type="molecule type" value="Genomic_DNA"/>
</dbReference>
<comment type="caution">
    <text evidence="1">The sequence shown here is derived from an EMBL/GenBank/DDBJ whole genome shotgun (WGS) entry which is preliminary data.</text>
</comment>